<gene>
    <name evidence="1" type="ORF">N476_18840</name>
</gene>
<dbReference type="EMBL" id="AUXZ01000080">
    <property type="protein sequence ID" value="KZN49851.1"/>
    <property type="molecule type" value="Genomic_DNA"/>
</dbReference>
<reference evidence="1 2" key="1">
    <citation type="submission" date="2013-07" db="EMBL/GenBank/DDBJ databases">
        <title>Comparative Genomic and Metabolomic Analysis of Twelve Strains of Pseudoalteromonas luteoviolacea.</title>
        <authorList>
            <person name="Vynne N.G."/>
            <person name="Mansson M."/>
            <person name="Gram L."/>
        </authorList>
    </citation>
    <scope>NUCLEOTIDE SEQUENCE [LARGE SCALE GENOMIC DNA]</scope>
    <source>
        <strain evidence="1 2">H33</strain>
    </source>
</reference>
<evidence type="ECO:0000313" key="1">
    <source>
        <dbReference type="EMBL" id="KZN49851.1"/>
    </source>
</evidence>
<name>A0A161Y3T6_9GAMM</name>
<comment type="caution">
    <text evidence="1">The sequence shown here is derived from an EMBL/GenBank/DDBJ whole genome shotgun (WGS) entry which is preliminary data.</text>
</comment>
<dbReference type="PATRIC" id="fig|1365251.3.peg.3077"/>
<organism evidence="1 2">
    <name type="scientific">Pseudoalteromonas luteoviolacea H33</name>
    <dbReference type="NCBI Taxonomy" id="1365251"/>
    <lineage>
        <taxon>Bacteria</taxon>
        <taxon>Pseudomonadati</taxon>
        <taxon>Pseudomonadota</taxon>
        <taxon>Gammaproteobacteria</taxon>
        <taxon>Alteromonadales</taxon>
        <taxon>Pseudoalteromonadaceae</taxon>
        <taxon>Pseudoalteromonas</taxon>
    </lineage>
</organism>
<evidence type="ECO:0008006" key="3">
    <source>
        <dbReference type="Google" id="ProtNLM"/>
    </source>
</evidence>
<protein>
    <recommendedName>
        <fullName evidence="3">Fibronectin type-III domain-containing protein</fullName>
    </recommendedName>
</protein>
<evidence type="ECO:0000313" key="2">
    <source>
        <dbReference type="Proteomes" id="UP000076503"/>
    </source>
</evidence>
<dbReference type="AlphaFoldDB" id="A0A161Y3T6"/>
<accession>A0A161Y3T6</accession>
<sequence>MPELGRSVLRISACNANGGGCGNYIRVPVMQAPTLSGRNTLTWTSPVDANYFILERANCASSCSATTSLAWQRVTQTTESQYKQPTTDKGKYLYRVKGCNTV</sequence>
<dbReference type="Proteomes" id="UP000076503">
    <property type="component" value="Unassembled WGS sequence"/>
</dbReference>
<dbReference type="RefSeq" id="WP_063362447.1">
    <property type="nucleotide sequence ID" value="NZ_AUXZ01000080.1"/>
</dbReference>
<proteinExistence type="predicted"/>